<dbReference type="AlphaFoldDB" id="A0A1W4WN74"/>
<dbReference type="InParanoid" id="A0A1W4WN74"/>
<dbReference type="Proteomes" id="UP000192223">
    <property type="component" value="Unplaced"/>
</dbReference>
<proteinExistence type="predicted"/>
<dbReference type="PANTHER" id="PTHR16071">
    <property type="entry name" value="CHROMOSOME 1 OPEN READING FRAME 112"/>
    <property type="match status" value="1"/>
</dbReference>
<dbReference type="KEGG" id="apln:108734747"/>
<keyword evidence="1" id="KW-1185">Reference proteome</keyword>
<name>A0A1W4WN74_AGRPL</name>
<accession>A0A1W4WN74</accession>
<evidence type="ECO:0000313" key="2">
    <source>
        <dbReference type="RefSeq" id="XP_018321912.1"/>
    </source>
</evidence>
<sequence>MNSNTLNDFFSDSILNNVCLSGSSIKEKITNYIVPLQCEGLSERLSGLKLITNELLPVLAEENLSDVFEHVMPCSNSIMGLLLDRVVDLVNSENHKDSGCTLQNIREYLKMALEVTQNIYNILEYINKNKVNVLTVLKDLPKNVFEIVLKIFAHCKESKNIYKNYFDSLGEIINLFKQGQEVNSKLISLLEKQLVFNNLSSEDEKTLEKVIKLLGEIGETVSGMNAKATLQTWKAYINLLQKHLDNAEECNVSISQPLHFFANEVKTNINLILELISNEPDATNLQQTLKITSFLVKIACKICTFQKNKNSYVQIISFLSTIYCFSPSYIEYKNYPENVINLLNTSVFELCDSLCRELFKDNKFHEILQDVQNSKRFINDDIKGYVVLIFFILDLIQNLNTKSEVKTSSFNLHKYIQLSFTLVDNEDDVFFEDLLIYSKFPDINNLYDVLVLKCALLFNCMTVDEVNKSENILLSEILSQNVGHALMATDVWISVISFSLPENSYGLLCNLVEKSFELFSVTFCERPESVLLGNFLSRIFSELPVNYKTKFVEKYSPHDKAFLWKYIKLSNIPQSSNIIDCLLRKFLENSKMLYSKNISQQEFAYLLRLKKPLWT</sequence>
<dbReference type="GeneID" id="108734747"/>
<dbReference type="STRING" id="224129.A0A1W4WN74"/>
<evidence type="ECO:0000313" key="1">
    <source>
        <dbReference type="Proteomes" id="UP000192223"/>
    </source>
</evidence>
<dbReference type="RefSeq" id="XP_018321912.1">
    <property type="nucleotide sequence ID" value="XM_018466410.1"/>
</dbReference>
<dbReference type="PANTHER" id="PTHR16071:SF2">
    <property type="entry name" value="FIGNL1-INTERACTING REGULATOR OF RECOMBINATION AND MITOSIS"/>
    <property type="match status" value="1"/>
</dbReference>
<dbReference type="InterPro" id="IPR027902">
    <property type="entry name" value="DUF4487"/>
</dbReference>
<organism evidence="1 2">
    <name type="scientific">Agrilus planipennis</name>
    <name type="common">Emerald ash borer</name>
    <name type="synonym">Agrilus marcopoli</name>
    <dbReference type="NCBI Taxonomy" id="224129"/>
    <lineage>
        <taxon>Eukaryota</taxon>
        <taxon>Metazoa</taxon>
        <taxon>Ecdysozoa</taxon>
        <taxon>Arthropoda</taxon>
        <taxon>Hexapoda</taxon>
        <taxon>Insecta</taxon>
        <taxon>Pterygota</taxon>
        <taxon>Neoptera</taxon>
        <taxon>Endopterygota</taxon>
        <taxon>Coleoptera</taxon>
        <taxon>Polyphaga</taxon>
        <taxon>Elateriformia</taxon>
        <taxon>Buprestoidea</taxon>
        <taxon>Buprestidae</taxon>
        <taxon>Agrilinae</taxon>
        <taxon>Agrilus</taxon>
    </lineage>
</organism>
<reference evidence="2" key="1">
    <citation type="submission" date="2025-08" db="UniProtKB">
        <authorList>
            <consortium name="RefSeq"/>
        </authorList>
    </citation>
    <scope>IDENTIFICATION</scope>
    <source>
        <tissue evidence="2">Entire body</tissue>
    </source>
</reference>
<gene>
    <name evidence="2" type="primary">LOC108734747</name>
</gene>
<dbReference type="OrthoDB" id="6088000at2759"/>
<protein>
    <submittedName>
        <fullName evidence="2">Uncharacterized protein LOC108734747</fullName>
    </submittedName>
</protein>